<name>A0ABQ4KRU1_SIMTE</name>
<keyword evidence="2" id="KW-1185">Reference proteome</keyword>
<proteinExistence type="predicted"/>
<sequence>MNRRTLIGVFLVYALTLIFQSPNARKTLRQWLVKGMASIIGLIESAKAEMPEKKSANKSKNGQRKITDSFKYLMEAAEEQNRTIDKSVRNVLSNEYIKTSLQRTEGVYK</sequence>
<dbReference type="RefSeq" id="WP_212952843.1">
    <property type="nucleotide sequence ID" value="NZ_BORJ01000001.1"/>
</dbReference>
<dbReference type="EMBL" id="BORJ01000001">
    <property type="protein sequence ID" value="GIN94758.1"/>
    <property type="molecule type" value="Genomic_DNA"/>
</dbReference>
<reference evidence="1 2" key="1">
    <citation type="submission" date="2021-03" db="EMBL/GenBank/DDBJ databases">
        <title>Antimicrobial resistance genes in bacteria isolated from Japanese honey, and their potential for conferring macrolide and lincosamide resistance in the American foulbrood pathogen Paenibacillus larvae.</title>
        <authorList>
            <person name="Okamoto M."/>
            <person name="Kumagai M."/>
            <person name="Kanamori H."/>
            <person name="Takamatsu D."/>
        </authorList>
    </citation>
    <scope>NUCLEOTIDE SEQUENCE [LARGE SCALE GENOMIC DNA]</scope>
    <source>
        <strain evidence="1 2">J6TS1</strain>
    </source>
</reference>
<protein>
    <submittedName>
        <fullName evidence="1">Uncharacterized protein</fullName>
    </submittedName>
</protein>
<dbReference type="Proteomes" id="UP000680670">
    <property type="component" value="Unassembled WGS sequence"/>
</dbReference>
<accession>A0ABQ4KRU1</accession>
<comment type="caution">
    <text evidence="1">The sequence shown here is derived from an EMBL/GenBank/DDBJ whole genome shotgun (WGS) entry which is preliminary data.</text>
</comment>
<evidence type="ECO:0000313" key="1">
    <source>
        <dbReference type="EMBL" id="GIN94758.1"/>
    </source>
</evidence>
<evidence type="ECO:0000313" key="2">
    <source>
        <dbReference type="Proteomes" id="UP000680670"/>
    </source>
</evidence>
<organism evidence="1 2">
    <name type="scientific">Siminovitchia terrae</name>
    <name type="common">Bacillus terrae</name>
    <dbReference type="NCBI Taxonomy" id="1914933"/>
    <lineage>
        <taxon>Bacteria</taxon>
        <taxon>Bacillati</taxon>
        <taxon>Bacillota</taxon>
        <taxon>Bacilli</taxon>
        <taxon>Bacillales</taxon>
        <taxon>Bacillaceae</taxon>
        <taxon>Siminovitchia</taxon>
    </lineage>
</organism>
<gene>
    <name evidence="1" type="ORF">J6TS1_06280</name>
</gene>